<comment type="cofactor">
    <cofactor evidence="6">
        <name>Mg(2+)</name>
        <dbReference type="ChEBI" id="CHEBI:18420"/>
    </cofactor>
    <text evidence="6">Binds 1 Mg(2+) ion per monomer.</text>
</comment>
<dbReference type="EC" id="1.1.1.133" evidence="3 6"/>
<dbReference type="Pfam" id="PF04321">
    <property type="entry name" value="RmlD_sub_bind"/>
    <property type="match status" value="1"/>
</dbReference>
<comment type="caution">
    <text evidence="8">The sequence shown here is derived from an EMBL/GenBank/DDBJ whole genome shotgun (WGS) entry which is preliminary data.</text>
</comment>
<reference evidence="9" key="1">
    <citation type="journal article" date="2019" name="Int. J. Syst. Evol. Microbiol.">
        <title>The Global Catalogue of Microorganisms (GCM) 10K type strain sequencing project: providing services to taxonomists for standard genome sequencing and annotation.</title>
        <authorList>
            <consortium name="The Broad Institute Genomics Platform"/>
            <consortium name="The Broad Institute Genome Sequencing Center for Infectious Disease"/>
            <person name="Wu L."/>
            <person name="Ma J."/>
        </authorList>
    </citation>
    <scope>NUCLEOTIDE SEQUENCE [LARGE SCALE GENOMIC DNA]</scope>
    <source>
        <strain evidence="9">JCM 32226</strain>
    </source>
</reference>
<dbReference type="PANTHER" id="PTHR10491">
    <property type="entry name" value="DTDP-4-DEHYDRORHAMNOSE REDUCTASE"/>
    <property type="match status" value="1"/>
</dbReference>
<evidence type="ECO:0000256" key="1">
    <source>
        <dbReference type="ARBA" id="ARBA00004781"/>
    </source>
</evidence>
<dbReference type="InterPro" id="IPR036291">
    <property type="entry name" value="NAD(P)-bd_dom_sf"/>
</dbReference>
<protein>
    <recommendedName>
        <fullName evidence="4 6">dTDP-4-dehydrorhamnose reductase</fullName>
        <ecNumber evidence="3 6">1.1.1.133</ecNumber>
    </recommendedName>
</protein>
<evidence type="ECO:0000313" key="8">
    <source>
        <dbReference type="EMBL" id="GAA4492472.1"/>
    </source>
</evidence>
<evidence type="ECO:0000256" key="5">
    <source>
        <dbReference type="ARBA" id="ARBA00048200"/>
    </source>
</evidence>
<feature type="domain" description="RmlD-like substrate binding" evidence="7">
    <location>
        <begin position="7"/>
        <end position="291"/>
    </location>
</feature>
<evidence type="ECO:0000259" key="7">
    <source>
        <dbReference type="Pfam" id="PF04321"/>
    </source>
</evidence>
<dbReference type="InterPro" id="IPR005913">
    <property type="entry name" value="dTDP_dehydrorham_reduct"/>
</dbReference>
<dbReference type="InterPro" id="IPR029903">
    <property type="entry name" value="RmlD-like-bd"/>
</dbReference>
<evidence type="ECO:0000313" key="9">
    <source>
        <dbReference type="Proteomes" id="UP001501321"/>
    </source>
</evidence>
<keyword evidence="9" id="KW-1185">Reference proteome</keyword>
<dbReference type="NCBIfam" id="TIGR01214">
    <property type="entry name" value="rmlD"/>
    <property type="match status" value="1"/>
</dbReference>
<evidence type="ECO:0000256" key="2">
    <source>
        <dbReference type="ARBA" id="ARBA00010944"/>
    </source>
</evidence>
<comment type="function">
    <text evidence="6">Catalyzes the reduction of dTDP-6-deoxy-L-lyxo-4-hexulose to yield dTDP-L-rhamnose.</text>
</comment>
<comment type="catalytic activity">
    <reaction evidence="5 6">
        <text>dTDP-beta-L-rhamnose + NADP(+) = dTDP-4-dehydro-beta-L-rhamnose + NADPH + H(+)</text>
        <dbReference type="Rhea" id="RHEA:21796"/>
        <dbReference type="ChEBI" id="CHEBI:15378"/>
        <dbReference type="ChEBI" id="CHEBI:57510"/>
        <dbReference type="ChEBI" id="CHEBI:57783"/>
        <dbReference type="ChEBI" id="CHEBI:58349"/>
        <dbReference type="ChEBI" id="CHEBI:62830"/>
        <dbReference type="EC" id="1.1.1.133"/>
    </reaction>
</comment>
<name>A0ABP8PV44_9GAMM</name>
<sequence>MQIQEARIVLLGAGGQLGRRLQAQAMSLGIALQAFDRHCLNIQDGASLACRLRECSPHIIINAAGYTQVDLAEQAVETAFAVNAAGPGHLAAVAQDLGAVLIQVSTDYVFDGHKSAPYVETDEPNPLGVYGASKLAGEAEVQARCAKHLILRTAWLFDPAGSNFVRTVLRLAHSRSSLRIVADQWGSPTCAQDLAGAVLSMACEALQPDFVDWGLYHYAGSPSVSWFEFAEAIIQAAWQQGLLAYQPALFPIPSAEYACAARRPLNSRLDCSKIAARFGIPPSDWRRALQDLRPYLTPV</sequence>
<comment type="similarity">
    <text evidence="2 6">Belongs to the dTDP-4-dehydrorhamnose reductase family.</text>
</comment>
<evidence type="ECO:0000256" key="4">
    <source>
        <dbReference type="ARBA" id="ARBA00017099"/>
    </source>
</evidence>
<evidence type="ECO:0000256" key="3">
    <source>
        <dbReference type="ARBA" id="ARBA00012929"/>
    </source>
</evidence>
<dbReference type="Proteomes" id="UP001501321">
    <property type="component" value="Unassembled WGS sequence"/>
</dbReference>
<keyword evidence="6" id="KW-0521">NADP</keyword>
<comment type="pathway">
    <text evidence="1 6">Carbohydrate biosynthesis; dTDP-L-rhamnose biosynthesis.</text>
</comment>
<dbReference type="PANTHER" id="PTHR10491:SF4">
    <property type="entry name" value="METHIONINE ADENOSYLTRANSFERASE 2 SUBUNIT BETA"/>
    <property type="match status" value="1"/>
</dbReference>
<gene>
    <name evidence="8" type="primary">rfbD</name>
    <name evidence="8" type="ORF">GCM10023095_00970</name>
</gene>
<dbReference type="CDD" id="cd05254">
    <property type="entry name" value="dTDP_HR_like_SDR_e"/>
    <property type="match status" value="1"/>
</dbReference>
<organism evidence="8 9">
    <name type="scientific">Pseudaeromonas paramecii</name>
    <dbReference type="NCBI Taxonomy" id="2138166"/>
    <lineage>
        <taxon>Bacteria</taxon>
        <taxon>Pseudomonadati</taxon>
        <taxon>Pseudomonadota</taxon>
        <taxon>Gammaproteobacteria</taxon>
        <taxon>Aeromonadales</taxon>
        <taxon>Aeromonadaceae</taxon>
        <taxon>Pseudaeromonas</taxon>
    </lineage>
</organism>
<dbReference type="Gene3D" id="3.40.50.720">
    <property type="entry name" value="NAD(P)-binding Rossmann-like Domain"/>
    <property type="match status" value="1"/>
</dbReference>
<dbReference type="SUPFAM" id="SSF51735">
    <property type="entry name" value="NAD(P)-binding Rossmann-fold domains"/>
    <property type="match status" value="1"/>
</dbReference>
<dbReference type="RefSeq" id="WP_345008972.1">
    <property type="nucleotide sequence ID" value="NZ_BAABFC010000001.1"/>
</dbReference>
<dbReference type="Gene3D" id="3.90.25.10">
    <property type="entry name" value="UDP-galactose 4-epimerase, domain 1"/>
    <property type="match status" value="1"/>
</dbReference>
<proteinExistence type="inferred from homology"/>
<accession>A0ABP8PV44</accession>
<keyword evidence="6" id="KW-0560">Oxidoreductase</keyword>
<evidence type="ECO:0000256" key="6">
    <source>
        <dbReference type="RuleBase" id="RU364082"/>
    </source>
</evidence>
<dbReference type="EMBL" id="BAABFC010000001">
    <property type="protein sequence ID" value="GAA4492472.1"/>
    <property type="molecule type" value="Genomic_DNA"/>
</dbReference>